<dbReference type="Proteomes" id="UP000030687">
    <property type="component" value="Unassembled WGS sequence"/>
</dbReference>
<keyword evidence="3" id="KW-1185">Reference proteome</keyword>
<organism evidence="2 3">
    <name type="scientific">Citrus clementina</name>
    <name type="common">Clementine</name>
    <name type="synonym">Citrus deliciosa x Citrus sinensis</name>
    <dbReference type="NCBI Taxonomy" id="85681"/>
    <lineage>
        <taxon>Eukaryota</taxon>
        <taxon>Viridiplantae</taxon>
        <taxon>Streptophyta</taxon>
        <taxon>Embryophyta</taxon>
        <taxon>Tracheophyta</taxon>
        <taxon>Spermatophyta</taxon>
        <taxon>Magnoliopsida</taxon>
        <taxon>eudicotyledons</taxon>
        <taxon>Gunneridae</taxon>
        <taxon>Pentapetalae</taxon>
        <taxon>rosids</taxon>
        <taxon>malvids</taxon>
        <taxon>Sapindales</taxon>
        <taxon>Rutaceae</taxon>
        <taxon>Aurantioideae</taxon>
        <taxon>Citrus</taxon>
    </lineage>
</organism>
<feature type="domain" description="KIB1-4 beta-propeller" evidence="1">
    <location>
        <begin position="111"/>
        <end position="341"/>
    </location>
</feature>
<feature type="non-terminal residue" evidence="2">
    <location>
        <position position="1"/>
    </location>
</feature>
<name>V4SDG9_CITCL</name>
<dbReference type="InParanoid" id="V4SDG9"/>
<dbReference type="EMBL" id="KI536978">
    <property type="protein sequence ID" value="ESR36870.1"/>
    <property type="molecule type" value="Genomic_DNA"/>
</dbReference>
<dbReference type="AlphaFoldDB" id="V4SDG9"/>
<evidence type="ECO:0000259" key="1">
    <source>
        <dbReference type="Pfam" id="PF03478"/>
    </source>
</evidence>
<dbReference type="OMA" id="EISHKIC"/>
<dbReference type="STRING" id="85681.V4SDG9"/>
<accession>V4SDG9</accession>
<evidence type="ECO:0000313" key="2">
    <source>
        <dbReference type="EMBL" id="ESR36870.1"/>
    </source>
</evidence>
<dbReference type="Pfam" id="PF03478">
    <property type="entry name" value="Beta-prop_KIB1-4"/>
    <property type="match status" value="1"/>
</dbReference>
<dbReference type="eggNOG" id="ENOG502RQG7">
    <property type="taxonomic scope" value="Eukaryota"/>
</dbReference>
<dbReference type="Gramene" id="ESR36870">
    <property type="protein sequence ID" value="ESR36870"/>
    <property type="gene ID" value="CICLE_v10030146mg"/>
</dbReference>
<dbReference type="KEGG" id="cic:CICLE_v10030146mg"/>
<evidence type="ECO:0000313" key="3">
    <source>
        <dbReference type="Proteomes" id="UP000030687"/>
    </source>
</evidence>
<dbReference type="PANTHER" id="PTHR33127:SF69">
    <property type="entry name" value="OS09G0340800 PROTEIN"/>
    <property type="match status" value="1"/>
</dbReference>
<dbReference type="InterPro" id="IPR005174">
    <property type="entry name" value="KIB1-4_b-propeller"/>
</dbReference>
<gene>
    <name evidence="2" type="ORF">CICLE_v10030146mg</name>
</gene>
<protein>
    <recommendedName>
        <fullName evidence="1">KIB1-4 beta-propeller domain-containing protein</fullName>
    </recommendedName>
</protein>
<reference evidence="2 3" key="1">
    <citation type="submission" date="2013-10" db="EMBL/GenBank/DDBJ databases">
        <authorList>
            <consortium name="International Citrus Genome Consortium"/>
            <person name="Jenkins J."/>
            <person name="Schmutz J."/>
            <person name="Prochnik S."/>
            <person name="Rokhsar D."/>
            <person name="Gmitter F."/>
            <person name="Ollitrault P."/>
            <person name="Machado M."/>
            <person name="Talon M."/>
            <person name="Wincker P."/>
            <person name="Jaillon O."/>
            <person name="Morgante M."/>
        </authorList>
    </citation>
    <scope>NUCLEOTIDE SEQUENCE</scope>
    <source>
        <strain evidence="3">cv. Clemenules</strain>
    </source>
</reference>
<sequence length="361" mass="41142">ARKLKKQIKKRVSLRIEADANGLRPWPGLPQQLINVISWPSSALMLDISYGGVTKSWSIQTKQCNSQAMIQQPRLELHDVKEDTKFKFSTTFLQGEWAWNVCNAKTRPIPAPWKHYVGYSDGALVSRGASPNEYYLHFPEAGEPYHLLPSWDPRIPFRRVVISSSTRSPYWNMNSLVMVLTGTTYPALVFYRKKQGAEYAWMKQDSAIPDPNCNSYKSERNRFMRFTNAIAHKGKFYALSLHGTLGVIEDIESQPRITALGPKTGSTFRGFKKSVNIVDDVEVFRLDVNTLSWIKIGRLGGDSALFLGSNCFMSVSASKMGCKSDCVYFSHHREDDWWVYDLQRGSISLCRSHEISHKICR</sequence>
<dbReference type="PANTHER" id="PTHR33127">
    <property type="entry name" value="TRANSMEMBRANE PROTEIN"/>
    <property type="match status" value="1"/>
</dbReference>
<proteinExistence type="predicted"/>